<dbReference type="SMART" id="SM00220">
    <property type="entry name" value="S_TKc"/>
    <property type="match status" value="1"/>
</dbReference>
<dbReference type="SUPFAM" id="SSF56112">
    <property type="entry name" value="Protein kinase-like (PK-like)"/>
    <property type="match status" value="1"/>
</dbReference>
<dbReference type="SMART" id="SM00054">
    <property type="entry name" value="EFh"/>
    <property type="match status" value="4"/>
</dbReference>
<keyword evidence="3" id="KW-0677">Repeat</keyword>
<dbReference type="PROSITE" id="PS50222">
    <property type="entry name" value="EF_HAND_2"/>
    <property type="match status" value="4"/>
</dbReference>
<feature type="domain" description="EF-hand" evidence="10">
    <location>
        <begin position="517"/>
        <end position="552"/>
    </location>
</feature>
<evidence type="ECO:0000256" key="8">
    <source>
        <dbReference type="SAM" id="MobiDB-lite"/>
    </source>
</evidence>
<dbReference type="InterPro" id="IPR050205">
    <property type="entry name" value="CDPK_Ser/Thr_kinases"/>
</dbReference>
<dbReference type="FunFam" id="3.30.200.20:FF:000042">
    <property type="entry name" value="Aurora kinase A"/>
    <property type="match status" value="1"/>
</dbReference>
<proteinExistence type="predicted"/>
<keyword evidence="4 7" id="KW-0547">Nucleotide-binding</keyword>
<name>A0A7S0HD93_9CRYP</name>
<feature type="domain" description="EF-hand" evidence="10">
    <location>
        <begin position="418"/>
        <end position="453"/>
    </location>
</feature>
<dbReference type="SUPFAM" id="SSF47473">
    <property type="entry name" value="EF-hand"/>
    <property type="match status" value="1"/>
</dbReference>
<evidence type="ECO:0000256" key="5">
    <source>
        <dbReference type="ARBA" id="ARBA00022777"/>
    </source>
</evidence>
<keyword evidence="1" id="KW-0723">Serine/threonine-protein kinase</keyword>
<dbReference type="InterPro" id="IPR008271">
    <property type="entry name" value="Ser/Thr_kinase_AS"/>
</dbReference>
<evidence type="ECO:0000313" key="11">
    <source>
        <dbReference type="EMBL" id="CAD8470338.1"/>
    </source>
</evidence>
<dbReference type="GO" id="GO:0004674">
    <property type="term" value="F:protein serine/threonine kinase activity"/>
    <property type="evidence" value="ECO:0007669"/>
    <property type="project" value="UniProtKB-KW"/>
</dbReference>
<feature type="region of interest" description="Disordered" evidence="8">
    <location>
        <begin position="552"/>
        <end position="580"/>
    </location>
</feature>
<dbReference type="InterPro" id="IPR002048">
    <property type="entry name" value="EF_hand_dom"/>
</dbReference>
<keyword evidence="2" id="KW-0808">Transferase</keyword>
<evidence type="ECO:0000256" key="6">
    <source>
        <dbReference type="ARBA" id="ARBA00022840"/>
    </source>
</evidence>
<dbReference type="Pfam" id="PF13499">
    <property type="entry name" value="EF-hand_7"/>
    <property type="match status" value="2"/>
</dbReference>
<feature type="domain" description="EF-hand" evidence="10">
    <location>
        <begin position="382"/>
        <end position="417"/>
    </location>
</feature>
<evidence type="ECO:0000259" key="10">
    <source>
        <dbReference type="PROSITE" id="PS50222"/>
    </source>
</evidence>
<reference evidence="11" key="1">
    <citation type="submission" date="2021-01" db="EMBL/GenBank/DDBJ databases">
        <authorList>
            <person name="Corre E."/>
            <person name="Pelletier E."/>
            <person name="Niang G."/>
            <person name="Scheremetjew M."/>
            <person name="Finn R."/>
            <person name="Kale V."/>
            <person name="Holt S."/>
            <person name="Cochrane G."/>
            <person name="Meng A."/>
            <person name="Brown T."/>
            <person name="Cohen L."/>
        </authorList>
    </citation>
    <scope>NUCLEOTIDE SEQUENCE</scope>
    <source>
        <strain evidence="11">CCMP325</strain>
    </source>
</reference>
<dbReference type="Pfam" id="PF00069">
    <property type="entry name" value="Pkinase"/>
    <property type="match status" value="1"/>
</dbReference>
<evidence type="ECO:0000256" key="1">
    <source>
        <dbReference type="ARBA" id="ARBA00022527"/>
    </source>
</evidence>
<dbReference type="PROSITE" id="PS00107">
    <property type="entry name" value="PROTEIN_KINASE_ATP"/>
    <property type="match status" value="1"/>
</dbReference>
<gene>
    <name evidence="11" type="ORF">HPHI1048_LOCUS2963</name>
</gene>
<feature type="domain" description="Protein kinase" evidence="9">
    <location>
        <begin position="45"/>
        <end position="311"/>
    </location>
</feature>
<evidence type="ECO:0000256" key="4">
    <source>
        <dbReference type="ARBA" id="ARBA00022741"/>
    </source>
</evidence>
<evidence type="ECO:0000256" key="7">
    <source>
        <dbReference type="PROSITE-ProRule" id="PRU10141"/>
    </source>
</evidence>
<evidence type="ECO:0000256" key="3">
    <source>
        <dbReference type="ARBA" id="ARBA00022737"/>
    </source>
</evidence>
<dbReference type="EMBL" id="HBEO01004133">
    <property type="protein sequence ID" value="CAD8470338.1"/>
    <property type="molecule type" value="Transcribed_RNA"/>
</dbReference>
<dbReference type="PROSITE" id="PS50011">
    <property type="entry name" value="PROTEIN_KINASE_DOM"/>
    <property type="match status" value="1"/>
</dbReference>
<feature type="region of interest" description="Disordered" evidence="8">
    <location>
        <begin position="1"/>
        <end position="20"/>
    </location>
</feature>
<dbReference type="GO" id="GO:0005509">
    <property type="term" value="F:calcium ion binding"/>
    <property type="evidence" value="ECO:0007669"/>
    <property type="project" value="InterPro"/>
</dbReference>
<keyword evidence="6 7" id="KW-0067">ATP-binding</keyword>
<sequence length="580" mass="65791">MSRNSKGTIGTPGAKGTGSRVTNLQNYAKSFVSLLRSSGIRKDFDVDEEILGRGRFGIVLRGKRLSDNKPVAIKKISKKGRDMKAIEKVRSEIEIMKRVNHPNCITLYGVYESSNHIYIVMELVKGGELLDRIISKDHYSEMEAARCFHQIIAAIHYLHRAGIVHRDLKPENILYADKDSDANIKIADYGLSKMFEAGELASGRARMLSRCGSPNFVAPEVLNGGGYGQECDIWSAGVILYILLCGFLPFDQQEVHGHKEKVFMPKIGPLDFPKPYWDYISHEAIDLVTKMLVIEPKKRLSCEEIFIHPWLQKFQEGKLHKDSMPQMQQILKDNLCARRLMGAVHSLTAIRRMRTDLDWENMHKVMRGMAAEYLAQIKLDPEREAELREGFNLLDRDRSGRISMDNLTDSMRALGHYKGEAEIKDMLNRFDIFKTGDISFEEYCIVMSSHDAFLHAGWAPQADNSVPPSPELVGRTSLDGRYYDDYKEIFMSMDLDNSGVIDPANIREVLKRLGSEITEEEARKMIEIADVKNNGVIEFDEFAEMMSKGQFQSPNLRPLDRMPSGQGPTSPKGLDKDFVL</sequence>
<evidence type="ECO:0008006" key="12">
    <source>
        <dbReference type="Google" id="ProtNLM"/>
    </source>
</evidence>
<dbReference type="CDD" id="cd00051">
    <property type="entry name" value="EFh"/>
    <property type="match status" value="2"/>
</dbReference>
<dbReference type="InterPro" id="IPR011992">
    <property type="entry name" value="EF-hand-dom_pair"/>
</dbReference>
<accession>A0A7S0HD93</accession>
<dbReference type="CDD" id="cd05117">
    <property type="entry name" value="STKc_CAMK"/>
    <property type="match status" value="1"/>
</dbReference>
<dbReference type="PROSITE" id="PS00108">
    <property type="entry name" value="PROTEIN_KINASE_ST"/>
    <property type="match status" value="1"/>
</dbReference>
<keyword evidence="5" id="KW-0418">Kinase</keyword>
<dbReference type="InterPro" id="IPR011009">
    <property type="entry name" value="Kinase-like_dom_sf"/>
</dbReference>
<organism evidence="11">
    <name type="scientific">Hanusia phi</name>
    <dbReference type="NCBI Taxonomy" id="3032"/>
    <lineage>
        <taxon>Eukaryota</taxon>
        <taxon>Cryptophyceae</taxon>
        <taxon>Pyrenomonadales</taxon>
        <taxon>Geminigeraceae</taxon>
        <taxon>Hanusia</taxon>
    </lineage>
</organism>
<dbReference type="AlphaFoldDB" id="A0A7S0HD93"/>
<dbReference type="InterPro" id="IPR000719">
    <property type="entry name" value="Prot_kinase_dom"/>
</dbReference>
<evidence type="ECO:0000256" key="2">
    <source>
        <dbReference type="ARBA" id="ARBA00022679"/>
    </source>
</evidence>
<dbReference type="InterPro" id="IPR017441">
    <property type="entry name" value="Protein_kinase_ATP_BS"/>
</dbReference>
<dbReference type="GO" id="GO:0005524">
    <property type="term" value="F:ATP binding"/>
    <property type="evidence" value="ECO:0007669"/>
    <property type="project" value="UniProtKB-UniRule"/>
</dbReference>
<feature type="domain" description="EF-hand" evidence="10">
    <location>
        <begin position="481"/>
        <end position="516"/>
    </location>
</feature>
<protein>
    <recommendedName>
        <fullName evidence="12">Calmodulin</fullName>
    </recommendedName>
</protein>
<evidence type="ECO:0000259" key="9">
    <source>
        <dbReference type="PROSITE" id="PS50011"/>
    </source>
</evidence>
<dbReference type="Gene3D" id="1.10.510.10">
    <property type="entry name" value="Transferase(Phosphotransferase) domain 1"/>
    <property type="match status" value="1"/>
</dbReference>
<dbReference type="FunFam" id="1.10.510.10:FF:000571">
    <property type="entry name" value="Maternal embryonic leucine zipper kinase"/>
    <property type="match status" value="1"/>
</dbReference>
<dbReference type="PANTHER" id="PTHR24349">
    <property type="entry name" value="SERINE/THREONINE-PROTEIN KINASE"/>
    <property type="match status" value="1"/>
</dbReference>
<dbReference type="FunFam" id="1.10.238.10:FF:000003">
    <property type="entry name" value="Calmodulin A"/>
    <property type="match status" value="1"/>
</dbReference>
<dbReference type="Gene3D" id="1.10.238.10">
    <property type="entry name" value="EF-hand"/>
    <property type="match status" value="2"/>
</dbReference>
<feature type="binding site" evidence="7">
    <location>
        <position position="75"/>
    </location>
    <ligand>
        <name>ATP</name>
        <dbReference type="ChEBI" id="CHEBI:30616"/>
    </ligand>
</feature>